<name>A0A2M8PBL4_9CHLR</name>
<protein>
    <recommendedName>
        <fullName evidence="1">ABM domain-containing protein</fullName>
    </recommendedName>
</protein>
<dbReference type="InterPro" id="IPR007138">
    <property type="entry name" value="ABM_dom"/>
</dbReference>
<dbReference type="EMBL" id="PGTM01000238">
    <property type="protein sequence ID" value="PJF34943.1"/>
    <property type="molecule type" value="Genomic_DNA"/>
</dbReference>
<proteinExistence type="predicted"/>
<evidence type="ECO:0000313" key="2">
    <source>
        <dbReference type="EMBL" id="PJF34943.1"/>
    </source>
</evidence>
<dbReference type="InterPro" id="IPR011008">
    <property type="entry name" value="Dimeric_a/b-barrel"/>
</dbReference>
<evidence type="ECO:0000313" key="3">
    <source>
        <dbReference type="Proteomes" id="UP000229681"/>
    </source>
</evidence>
<organism evidence="2 3">
    <name type="scientific">Candidatus Thermofonsia Clade 1 bacterium</name>
    <dbReference type="NCBI Taxonomy" id="2364210"/>
    <lineage>
        <taxon>Bacteria</taxon>
        <taxon>Bacillati</taxon>
        <taxon>Chloroflexota</taxon>
        <taxon>Candidatus Thermofontia</taxon>
        <taxon>Candidatus Thermofonsia Clade 1</taxon>
    </lineage>
</organism>
<dbReference type="AlphaFoldDB" id="A0A2M8PBL4"/>
<comment type="caution">
    <text evidence="2">The sequence shown here is derived from an EMBL/GenBank/DDBJ whole genome shotgun (WGS) entry which is preliminary data.</text>
</comment>
<feature type="domain" description="ABM" evidence="1">
    <location>
        <begin position="1"/>
        <end position="64"/>
    </location>
</feature>
<dbReference type="SUPFAM" id="SSF54909">
    <property type="entry name" value="Dimeric alpha+beta barrel"/>
    <property type="match status" value="1"/>
</dbReference>
<dbReference type="Gene3D" id="3.30.70.100">
    <property type="match status" value="1"/>
</dbReference>
<dbReference type="Proteomes" id="UP000229681">
    <property type="component" value="Unassembled WGS sequence"/>
</dbReference>
<gene>
    <name evidence="2" type="ORF">CUN49_13085</name>
</gene>
<evidence type="ECO:0000259" key="1">
    <source>
        <dbReference type="Pfam" id="PF03992"/>
    </source>
</evidence>
<reference evidence="2 3" key="1">
    <citation type="submission" date="2017-11" db="EMBL/GenBank/DDBJ databases">
        <title>Evolution of Phototrophy in the Chloroflexi Phylum Driven by Horizontal Gene Transfer.</title>
        <authorList>
            <person name="Ward L.M."/>
            <person name="Hemp J."/>
            <person name="Shih P.M."/>
            <person name="Mcglynn S.E."/>
            <person name="Fischer W."/>
        </authorList>
    </citation>
    <scope>NUCLEOTIDE SEQUENCE [LARGE SCALE GENOMIC DNA]</scope>
    <source>
        <strain evidence="2">JP3_13</strain>
    </source>
</reference>
<accession>A0A2M8PBL4</accession>
<sequence length="97" mass="10635">MFARVSTFQYQPGSLGELVKVFNEAVLPANRERAGHVRSYLLVDSAAEQAMVITVWESHEALAAGDSDGFYQAQVGKVQHLLASSVARHVYELKAQS</sequence>
<dbReference type="Pfam" id="PF03992">
    <property type="entry name" value="ABM"/>
    <property type="match status" value="1"/>
</dbReference>